<keyword evidence="3 9" id="KW-0812">Transmembrane</keyword>
<dbReference type="CTD" id="89822"/>
<feature type="transmembrane region" description="Helical" evidence="10">
    <location>
        <begin position="140"/>
        <end position="160"/>
    </location>
</feature>
<dbReference type="RefSeq" id="XP_019486911.1">
    <property type="nucleotide sequence ID" value="XM_019631366.1"/>
</dbReference>
<dbReference type="OrthoDB" id="297496at2759"/>
<feature type="domain" description="Potassium channel" evidence="11">
    <location>
        <begin position="108"/>
        <end position="168"/>
    </location>
</feature>
<feature type="transmembrane region" description="Helical" evidence="10">
    <location>
        <begin position="223"/>
        <end position="241"/>
    </location>
</feature>
<dbReference type="PRINTS" id="PR01333">
    <property type="entry name" value="2POREKCHANEL"/>
</dbReference>
<keyword evidence="4" id="KW-0630">Potassium</keyword>
<evidence type="ECO:0000256" key="4">
    <source>
        <dbReference type="ARBA" id="ARBA00022958"/>
    </source>
</evidence>
<dbReference type="Gene3D" id="1.10.287.70">
    <property type="match status" value="1"/>
</dbReference>
<dbReference type="SUPFAM" id="SSF81324">
    <property type="entry name" value="Voltage-gated potassium channels"/>
    <property type="match status" value="2"/>
</dbReference>
<feature type="transmembrane region" description="Helical" evidence="10">
    <location>
        <begin position="115"/>
        <end position="134"/>
    </location>
</feature>
<sequence>MAPGFSLPACPAMCRPRARRAPVCRAPRCAVPGTVLLLLTYLAYLALGTGVFWMLESPAAKDSRARFQRDKWALLRNFTCLDGPALDSLIRGIIEAYQSGDIVLGNTTSMGRWELIGSFFFSVSTITTIGYGNLSPHTMAARLFCIFFALVGIPLNLVVLNHLGHLMRRGVHGCARRLGGAWQDPVKARWLAGSSALLSGLLLFLLLPPLLFSHMEGWSYVEGFYFSFITLSTVGFGDYVIESSMAEKGQTPVSPFFHLSQPSSSWTRDGPLPDVPAVVQEHSLPVDPLWDGVAGLDHQADPLPDGDPREIVFLLPPQL</sequence>
<feature type="transmembrane region" description="Helical" evidence="10">
    <location>
        <begin position="30"/>
        <end position="55"/>
    </location>
</feature>
<evidence type="ECO:0000256" key="3">
    <source>
        <dbReference type="ARBA" id="ARBA00022692"/>
    </source>
</evidence>
<evidence type="ECO:0000256" key="1">
    <source>
        <dbReference type="ARBA" id="ARBA00004141"/>
    </source>
</evidence>
<name>A0A8B7QEE9_HIPAR</name>
<evidence type="ECO:0000313" key="13">
    <source>
        <dbReference type="RefSeq" id="XP_019486911.1"/>
    </source>
</evidence>
<proteinExistence type="inferred from homology"/>
<feature type="domain" description="Potassium channel" evidence="11">
    <location>
        <begin position="204"/>
        <end position="245"/>
    </location>
</feature>
<reference evidence="13" key="1">
    <citation type="submission" date="2025-08" db="UniProtKB">
        <authorList>
            <consortium name="RefSeq"/>
        </authorList>
    </citation>
    <scope>IDENTIFICATION</scope>
    <source>
        <tissue evidence="13">Muscle</tissue>
    </source>
</reference>
<dbReference type="InterPro" id="IPR013099">
    <property type="entry name" value="K_chnl_dom"/>
</dbReference>
<evidence type="ECO:0000256" key="8">
    <source>
        <dbReference type="ARBA" id="ARBA00023303"/>
    </source>
</evidence>
<gene>
    <name evidence="13" type="primary">KCNK17</name>
</gene>
<feature type="transmembrane region" description="Helical" evidence="10">
    <location>
        <begin position="190"/>
        <end position="211"/>
    </location>
</feature>
<dbReference type="PANTHER" id="PTHR11003">
    <property type="entry name" value="POTASSIUM CHANNEL, SUBFAMILY K"/>
    <property type="match status" value="1"/>
</dbReference>
<keyword evidence="5 10" id="KW-1133">Transmembrane helix</keyword>
<dbReference type="FunFam" id="1.10.287.70:FF:000110">
    <property type="entry name" value="Potassium channel subfamily K member"/>
    <property type="match status" value="1"/>
</dbReference>
<keyword evidence="8 9" id="KW-0407">Ion channel</keyword>
<evidence type="ECO:0000313" key="12">
    <source>
        <dbReference type="Proteomes" id="UP000694851"/>
    </source>
</evidence>
<dbReference type="GO" id="GO:0005886">
    <property type="term" value="C:plasma membrane"/>
    <property type="evidence" value="ECO:0007669"/>
    <property type="project" value="TreeGrafter"/>
</dbReference>
<dbReference type="GO" id="GO:0022841">
    <property type="term" value="F:potassium ion leak channel activity"/>
    <property type="evidence" value="ECO:0007669"/>
    <property type="project" value="TreeGrafter"/>
</dbReference>
<dbReference type="GO" id="GO:0015271">
    <property type="term" value="F:outward rectifier potassium channel activity"/>
    <property type="evidence" value="ECO:0007669"/>
    <property type="project" value="TreeGrafter"/>
</dbReference>
<accession>A0A8B7QEE9</accession>
<dbReference type="AlphaFoldDB" id="A0A8B7QEE9"/>
<evidence type="ECO:0000259" key="11">
    <source>
        <dbReference type="Pfam" id="PF07885"/>
    </source>
</evidence>
<dbReference type="GeneID" id="109375849"/>
<organism evidence="12 13">
    <name type="scientific">Hipposideros armiger</name>
    <name type="common">Great Himalayan leaf-nosed bat</name>
    <dbReference type="NCBI Taxonomy" id="186990"/>
    <lineage>
        <taxon>Eukaryota</taxon>
        <taxon>Metazoa</taxon>
        <taxon>Chordata</taxon>
        <taxon>Craniata</taxon>
        <taxon>Vertebrata</taxon>
        <taxon>Euteleostomi</taxon>
        <taxon>Mammalia</taxon>
        <taxon>Eutheria</taxon>
        <taxon>Laurasiatheria</taxon>
        <taxon>Chiroptera</taxon>
        <taxon>Yinpterochiroptera</taxon>
        <taxon>Rhinolophoidea</taxon>
        <taxon>Hipposideridae</taxon>
        <taxon>Hipposideros</taxon>
    </lineage>
</organism>
<evidence type="ECO:0000256" key="9">
    <source>
        <dbReference type="RuleBase" id="RU003857"/>
    </source>
</evidence>
<evidence type="ECO:0000256" key="2">
    <source>
        <dbReference type="ARBA" id="ARBA00022448"/>
    </source>
</evidence>
<comment type="similarity">
    <text evidence="9">Belongs to the two pore domain potassium channel (TC 1.A.1.8) family.</text>
</comment>
<dbReference type="Pfam" id="PF07885">
    <property type="entry name" value="Ion_trans_2"/>
    <property type="match status" value="2"/>
</dbReference>
<evidence type="ECO:0000256" key="10">
    <source>
        <dbReference type="SAM" id="Phobius"/>
    </source>
</evidence>
<dbReference type="InterPro" id="IPR003280">
    <property type="entry name" value="2pore_dom_K_chnl"/>
</dbReference>
<comment type="subcellular location">
    <subcellularLocation>
        <location evidence="1">Membrane</location>
        <topology evidence="1">Multi-pass membrane protein</topology>
    </subcellularLocation>
</comment>
<keyword evidence="2 9" id="KW-0813">Transport</keyword>
<keyword evidence="12" id="KW-1185">Reference proteome</keyword>
<protein>
    <submittedName>
        <fullName evidence="13">Potassium channel subfamily K member 17 isoform X2</fullName>
    </submittedName>
</protein>
<evidence type="ECO:0000256" key="6">
    <source>
        <dbReference type="ARBA" id="ARBA00023065"/>
    </source>
</evidence>
<dbReference type="Proteomes" id="UP000694851">
    <property type="component" value="Unplaced"/>
</dbReference>
<evidence type="ECO:0000256" key="7">
    <source>
        <dbReference type="ARBA" id="ARBA00023136"/>
    </source>
</evidence>
<keyword evidence="7 10" id="KW-0472">Membrane</keyword>
<dbReference type="GO" id="GO:0030322">
    <property type="term" value="P:stabilization of membrane potential"/>
    <property type="evidence" value="ECO:0007669"/>
    <property type="project" value="TreeGrafter"/>
</dbReference>
<evidence type="ECO:0000256" key="5">
    <source>
        <dbReference type="ARBA" id="ARBA00022989"/>
    </source>
</evidence>
<keyword evidence="6 9" id="KW-0406">Ion transport</keyword>
<dbReference type="PANTHER" id="PTHR11003:SF340">
    <property type="entry name" value="POTASSIUM CHANNEL SUBFAMILY K MEMBER 17"/>
    <property type="match status" value="1"/>
</dbReference>